<dbReference type="PANTHER" id="PTHR42873:SF1">
    <property type="entry name" value="S-ADENOSYLMETHIONINE-DEPENDENT METHYLTRANSFERASE DOMAIN-CONTAINING PROTEIN"/>
    <property type="match status" value="1"/>
</dbReference>
<gene>
    <name evidence="4" type="ORF">FOL47_002469</name>
</gene>
<dbReference type="Pfam" id="PF02475">
    <property type="entry name" value="TRM5-TYW2_MTfase"/>
    <property type="match status" value="1"/>
</dbReference>
<dbReference type="Gene3D" id="3.40.50.150">
    <property type="entry name" value="Vaccinia Virus protein VP39"/>
    <property type="match status" value="1"/>
</dbReference>
<dbReference type="PANTHER" id="PTHR42873">
    <property type="entry name" value="RIBOSOMAL RNA LARGE SUBUNIT METHYLTRANSFERASE"/>
    <property type="match status" value="1"/>
</dbReference>
<organism evidence="4 5">
    <name type="scientific">Perkinsus chesapeaki</name>
    <name type="common">Clam parasite</name>
    <name type="synonym">Perkinsus andrewsi</name>
    <dbReference type="NCBI Taxonomy" id="330153"/>
    <lineage>
        <taxon>Eukaryota</taxon>
        <taxon>Sar</taxon>
        <taxon>Alveolata</taxon>
        <taxon>Perkinsozoa</taxon>
        <taxon>Perkinsea</taxon>
        <taxon>Perkinsida</taxon>
        <taxon>Perkinsidae</taxon>
        <taxon>Perkinsus</taxon>
    </lineage>
</organism>
<feature type="domain" description="TRM5/TYW2-like methyltransferase" evidence="3">
    <location>
        <begin position="280"/>
        <end position="367"/>
    </location>
</feature>
<keyword evidence="5" id="KW-1185">Reference proteome</keyword>
<reference evidence="4 5" key="1">
    <citation type="submission" date="2020-04" db="EMBL/GenBank/DDBJ databases">
        <title>Perkinsus chesapeaki whole genome sequence.</title>
        <authorList>
            <person name="Bogema D.R."/>
        </authorList>
    </citation>
    <scope>NUCLEOTIDE SEQUENCE [LARGE SCALE GENOMIC DNA]</scope>
    <source>
        <strain evidence="4">ATCC PRA-425</strain>
    </source>
</reference>
<accession>A0A7J6MET5</accession>
<keyword evidence="2" id="KW-0949">S-adenosyl-L-methionine</keyword>
<keyword evidence="1" id="KW-0808">Transferase</keyword>
<dbReference type="OrthoDB" id="333664at2759"/>
<dbReference type="InterPro" id="IPR029063">
    <property type="entry name" value="SAM-dependent_MTases_sf"/>
</dbReference>
<evidence type="ECO:0000259" key="3">
    <source>
        <dbReference type="Pfam" id="PF02475"/>
    </source>
</evidence>
<evidence type="ECO:0000256" key="1">
    <source>
        <dbReference type="ARBA" id="ARBA00022679"/>
    </source>
</evidence>
<dbReference type="Proteomes" id="UP000591131">
    <property type="component" value="Unassembled WGS sequence"/>
</dbReference>
<evidence type="ECO:0000256" key="2">
    <source>
        <dbReference type="ARBA" id="ARBA00022691"/>
    </source>
</evidence>
<protein>
    <recommendedName>
        <fullName evidence="3">TRM5/TYW2-like methyltransferase domain-containing protein</fullName>
    </recommendedName>
</protein>
<sequence length="491" mass="54241">MISNRKDSTEVAAFYYSCFDGNQTSNLAELKSLPDSNAKPFGPGCSAEESPLLRSLDRDYCVEALACLMSDACNDETAYEIVRRCWQEQERIKLYLAHESEYRKAMLVFDNQLVGLGLLNRSSSIPIRLLARTDTVPSAITEGDVKDLLRRRASRAVTRSLLTPAVVRNRCGRLISAEVDGLPGVTSDLLRAADDQGSVIVFKFDTYGEDLPWDSVVQEEVVRSIPDVEATVVHKMGWRKERHGDDGKEYSTRLTSGNEEALGGAFVVEEKTKFQIPLLDVPQQSMWSFEEAQMRQRLLHSVSGRTVLDLYCGYGQWGIRAAAEGGAAEVVLLDESVKALRYAEENVKANDVTERVSTLLRNDIQTELEAMAASRLFFDVAVLHAIPDIKKRQRVAFGELGRELVASIEGLHKKVQAAIGVVAKGGLLILHTPMVPRSEDKSSEQMVVNALGKLKREGAIEWSSTGVGINSGALLGHHDILYSRTIAVRLT</sequence>
<evidence type="ECO:0000313" key="5">
    <source>
        <dbReference type="Proteomes" id="UP000591131"/>
    </source>
</evidence>
<dbReference type="EMBL" id="JAAPAO010000169">
    <property type="protein sequence ID" value="KAF4669511.1"/>
    <property type="molecule type" value="Genomic_DNA"/>
</dbReference>
<dbReference type="InterPro" id="IPR056743">
    <property type="entry name" value="TRM5-TYW2-like_MTfase"/>
</dbReference>
<dbReference type="AlphaFoldDB" id="A0A7J6MET5"/>
<dbReference type="SUPFAM" id="SSF53335">
    <property type="entry name" value="S-adenosyl-L-methionine-dependent methyltransferases"/>
    <property type="match status" value="1"/>
</dbReference>
<comment type="caution">
    <text evidence="4">The sequence shown here is derived from an EMBL/GenBank/DDBJ whole genome shotgun (WGS) entry which is preliminary data.</text>
</comment>
<name>A0A7J6MET5_PERCH</name>
<evidence type="ECO:0000313" key="4">
    <source>
        <dbReference type="EMBL" id="KAF4669511.1"/>
    </source>
</evidence>
<proteinExistence type="predicted"/>